<keyword evidence="1" id="KW-0378">Hydrolase</keyword>
<comment type="cofactor">
    <cofactor evidence="1">
        <name>Mg(2+)</name>
        <dbReference type="ChEBI" id="CHEBI:18420"/>
    </cofactor>
</comment>
<feature type="domain" description="DNA helicase Pif1-like DEAD-box helicase" evidence="2">
    <location>
        <begin position="9"/>
        <end position="127"/>
    </location>
</feature>
<dbReference type="EC" id="5.6.2.3" evidence="1"/>
<gene>
    <name evidence="3" type="ORF">PoB_004397500</name>
</gene>
<keyword evidence="1" id="KW-0547">Nucleotide-binding</keyword>
<evidence type="ECO:0000259" key="2">
    <source>
        <dbReference type="Pfam" id="PF05970"/>
    </source>
</evidence>
<dbReference type="InterPro" id="IPR010285">
    <property type="entry name" value="DNA_helicase_pif1-like_DEAD"/>
</dbReference>
<dbReference type="GO" id="GO:0006281">
    <property type="term" value="P:DNA repair"/>
    <property type="evidence" value="ECO:0007669"/>
    <property type="project" value="UniProtKB-KW"/>
</dbReference>
<evidence type="ECO:0000313" key="4">
    <source>
        <dbReference type="Proteomes" id="UP000735302"/>
    </source>
</evidence>
<dbReference type="GO" id="GO:0005524">
    <property type="term" value="F:ATP binding"/>
    <property type="evidence" value="ECO:0007669"/>
    <property type="project" value="UniProtKB-KW"/>
</dbReference>
<comment type="caution">
    <text evidence="3">The sequence shown here is derived from an EMBL/GenBank/DDBJ whole genome shotgun (WGS) entry which is preliminary data.</text>
</comment>
<dbReference type="Gene3D" id="3.40.50.300">
    <property type="entry name" value="P-loop containing nucleotide triphosphate hydrolases"/>
    <property type="match status" value="1"/>
</dbReference>
<dbReference type="PANTHER" id="PTHR10492:SF57">
    <property type="entry name" value="ATP-DEPENDENT DNA HELICASE"/>
    <property type="match status" value="1"/>
</dbReference>
<evidence type="ECO:0000256" key="1">
    <source>
        <dbReference type="RuleBase" id="RU363044"/>
    </source>
</evidence>
<keyword evidence="1" id="KW-0233">DNA recombination</keyword>
<accession>A0AAV4BA38</accession>
<comment type="similarity">
    <text evidence="1">Belongs to the helicase family.</text>
</comment>
<dbReference type="GO" id="GO:0006310">
    <property type="term" value="P:DNA recombination"/>
    <property type="evidence" value="ECO:0007669"/>
    <property type="project" value="UniProtKB-KW"/>
</dbReference>
<dbReference type="AlphaFoldDB" id="A0AAV4BA38"/>
<keyword evidence="1" id="KW-0227">DNA damage</keyword>
<organism evidence="3 4">
    <name type="scientific">Plakobranchus ocellatus</name>
    <dbReference type="NCBI Taxonomy" id="259542"/>
    <lineage>
        <taxon>Eukaryota</taxon>
        <taxon>Metazoa</taxon>
        <taxon>Spiralia</taxon>
        <taxon>Lophotrochozoa</taxon>
        <taxon>Mollusca</taxon>
        <taxon>Gastropoda</taxon>
        <taxon>Heterobranchia</taxon>
        <taxon>Euthyneura</taxon>
        <taxon>Panpulmonata</taxon>
        <taxon>Sacoglossa</taxon>
        <taxon>Placobranchoidea</taxon>
        <taxon>Plakobranchidae</taxon>
        <taxon>Plakobranchus</taxon>
    </lineage>
</organism>
<keyword evidence="4" id="KW-1185">Reference proteome</keyword>
<sequence>MLQGAVVRLQTILATIQLQGKIAIATASSGLAATLISGVRTIHSTFKVPLNLTQYDLPICSITKGTSLARLIKEYCAIIVDGAPMSNKLVFEALDITDKDEIIWGIATLLCGDFRQILPVFVAEQEQIL</sequence>
<name>A0AAV4BA38_9GAST</name>
<dbReference type="PANTHER" id="PTHR10492">
    <property type="match status" value="1"/>
</dbReference>
<evidence type="ECO:0000313" key="3">
    <source>
        <dbReference type="EMBL" id="GFO17470.1"/>
    </source>
</evidence>
<dbReference type="EMBL" id="BLXT01004823">
    <property type="protein sequence ID" value="GFO17470.1"/>
    <property type="molecule type" value="Genomic_DNA"/>
</dbReference>
<dbReference type="GO" id="GO:0016787">
    <property type="term" value="F:hydrolase activity"/>
    <property type="evidence" value="ECO:0007669"/>
    <property type="project" value="UniProtKB-KW"/>
</dbReference>
<dbReference type="Pfam" id="PF05970">
    <property type="entry name" value="PIF1"/>
    <property type="match status" value="1"/>
</dbReference>
<protein>
    <recommendedName>
        <fullName evidence="1">ATP-dependent DNA helicase</fullName>
        <ecNumber evidence="1">5.6.2.3</ecNumber>
    </recommendedName>
</protein>
<dbReference type="InterPro" id="IPR027417">
    <property type="entry name" value="P-loop_NTPase"/>
</dbReference>
<keyword evidence="1" id="KW-0234">DNA repair</keyword>
<proteinExistence type="inferred from homology"/>
<keyword evidence="1" id="KW-0067">ATP-binding</keyword>
<comment type="catalytic activity">
    <reaction evidence="1">
        <text>ATP + H2O = ADP + phosphate + H(+)</text>
        <dbReference type="Rhea" id="RHEA:13065"/>
        <dbReference type="ChEBI" id="CHEBI:15377"/>
        <dbReference type="ChEBI" id="CHEBI:15378"/>
        <dbReference type="ChEBI" id="CHEBI:30616"/>
        <dbReference type="ChEBI" id="CHEBI:43474"/>
        <dbReference type="ChEBI" id="CHEBI:456216"/>
        <dbReference type="EC" id="5.6.2.3"/>
    </reaction>
</comment>
<dbReference type="Proteomes" id="UP000735302">
    <property type="component" value="Unassembled WGS sequence"/>
</dbReference>
<dbReference type="GO" id="GO:0043139">
    <property type="term" value="F:5'-3' DNA helicase activity"/>
    <property type="evidence" value="ECO:0007669"/>
    <property type="project" value="UniProtKB-EC"/>
</dbReference>
<keyword evidence="1 3" id="KW-0347">Helicase</keyword>
<dbReference type="GO" id="GO:0000723">
    <property type="term" value="P:telomere maintenance"/>
    <property type="evidence" value="ECO:0007669"/>
    <property type="project" value="InterPro"/>
</dbReference>
<reference evidence="3 4" key="1">
    <citation type="journal article" date="2021" name="Elife">
        <title>Chloroplast acquisition without the gene transfer in kleptoplastic sea slugs, Plakobranchus ocellatus.</title>
        <authorList>
            <person name="Maeda T."/>
            <person name="Takahashi S."/>
            <person name="Yoshida T."/>
            <person name="Shimamura S."/>
            <person name="Takaki Y."/>
            <person name="Nagai Y."/>
            <person name="Toyoda A."/>
            <person name="Suzuki Y."/>
            <person name="Arimoto A."/>
            <person name="Ishii H."/>
            <person name="Satoh N."/>
            <person name="Nishiyama T."/>
            <person name="Hasebe M."/>
            <person name="Maruyama T."/>
            <person name="Minagawa J."/>
            <person name="Obokata J."/>
            <person name="Shigenobu S."/>
        </authorList>
    </citation>
    <scope>NUCLEOTIDE SEQUENCE [LARGE SCALE GENOMIC DNA]</scope>
</reference>